<dbReference type="Proteomes" id="UP001338125">
    <property type="component" value="Unassembled WGS sequence"/>
</dbReference>
<gene>
    <name evidence="6" type="ORF">PT974_04456</name>
</gene>
<dbReference type="Pfam" id="PF24137">
    <property type="entry name" value="DA_N"/>
    <property type="match status" value="1"/>
</dbReference>
<keyword evidence="7" id="KW-1185">Reference proteome</keyword>
<evidence type="ECO:0000313" key="6">
    <source>
        <dbReference type="EMBL" id="KAK5996033.1"/>
    </source>
</evidence>
<evidence type="ECO:0000256" key="3">
    <source>
        <dbReference type="SAM" id="SignalP"/>
    </source>
</evidence>
<evidence type="ECO:0000313" key="7">
    <source>
        <dbReference type="Proteomes" id="UP001338125"/>
    </source>
</evidence>
<evidence type="ECO:0000256" key="1">
    <source>
        <dbReference type="ARBA" id="ARBA00023235"/>
    </source>
</evidence>
<evidence type="ECO:0000256" key="2">
    <source>
        <dbReference type="ARBA" id="ARBA00046325"/>
    </source>
</evidence>
<dbReference type="SUPFAM" id="SSF159245">
    <property type="entry name" value="AttH-like"/>
    <property type="match status" value="1"/>
</dbReference>
<keyword evidence="1" id="KW-0413">Isomerase</keyword>
<feature type="domain" description="Diels-Alderase C-terminal" evidence="4">
    <location>
        <begin position="251"/>
        <end position="380"/>
    </location>
</feature>
<dbReference type="InterPro" id="IPR056402">
    <property type="entry name" value="DA_N"/>
</dbReference>
<accession>A0ABR0SV82</accession>
<evidence type="ECO:0000259" key="5">
    <source>
        <dbReference type="Pfam" id="PF24137"/>
    </source>
</evidence>
<dbReference type="Pfam" id="PF22903">
    <property type="entry name" value="DA_C"/>
    <property type="match status" value="1"/>
</dbReference>
<proteinExistence type="inferred from homology"/>
<protein>
    <submittedName>
        <fullName evidence="6">Diels-Alderase phmD</fullName>
    </submittedName>
</protein>
<comment type="similarity">
    <text evidence="2">Belongs to the Diels-Alderase family.</text>
</comment>
<dbReference type="EMBL" id="JAVFKD010000004">
    <property type="protein sequence ID" value="KAK5996033.1"/>
    <property type="molecule type" value="Genomic_DNA"/>
</dbReference>
<reference evidence="6 7" key="1">
    <citation type="submission" date="2024-01" db="EMBL/GenBank/DDBJ databases">
        <title>Complete genome of Cladobotryum mycophilum ATHUM6906.</title>
        <authorList>
            <person name="Christinaki A.C."/>
            <person name="Myridakis A.I."/>
            <person name="Kouvelis V.N."/>
        </authorList>
    </citation>
    <scope>NUCLEOTIDE SEQUENCE [LARGE SCALE GENOMIC DNA]</scope>
    <source>
        <strain evidence="6 7">ATHUM6906</strain>
    </source>
</reference>
<feature type="chain" id="PRO_5046816473" evidence="3">
    <location>
        <begin position="17"/>
        <end position="396"/>
    </location>
</feature>
<dbReference type="InterPro" id="IPR054499">
    <property type="entry name" value="DA_C"/>
</dbReference>
<keyword evidence="3" id="KW-0732">Signal</keyword>
<feature type="domain" description="Diels-Alderase N-terminal" evidence="5">
    <location>
        <begin position="72"/>
        <end position="233"/>
    </location>
</feature>
<organism evidence="6 7">
    <name type="scientific">Cladobotryum mycophilum</name>
    <dbReference type="NCBI Taxonomy" id="491253"/>
    <lineage>
        <taxon>Eukaryota</taxon>
        <taxon>Fungi</taxon>
        <taxon>Dikarya</taxon>
        <taxon>Ascomycota</taxon>
        <taxon>Pezizomycotina</taxon>
        <taxon>Sordariomycetes</taxon>
        <taxon>Hypocreomycetidae</taxon>
        <taxon>Hypocreales</taxon>
        <taxon>Hypocreaceae</taxon>
        <taxon>Cladobotryum</taxon>
    </lineage>
</organism>
<name>A0ABR0SV82_9HYPO</name>
<feature type="signal peptide" evidence="3">
    <location>
        <begin position="1"/>
        <end position="16"/>
    </location>
</feature>
<comment type="caution">
    <text evidence="6">The sequence shown here is derived from an EMBL/GenBank/DDBJ whole genome shotgun (WGS) entry which is preliminary data.</text>
</comment>
<sequence>MAKVLILGYFALAAQSLTYDLPAQWNPQWLGSEAQQPLGSDTGCKTSHLTAFEMSKTKDPIFFSTGGEDHFVSPKMLPLNGTAGEQWEFDGVSDDAKLAFVFGFYRDPNYAILGSGNLRVSVEMLWQNGTRFAQVDYPTDSVIEECSWGTRGVWRADDFSYSFEVSRDMKTARVAMHTPQVSGVVHMDSVTQPRYPDGKIYPNEESTSRALPYFHLVEPIPAARAQVDLTILGDPFVWNGLAGMGRLWGHSAGPFALSLFSFTSNIKKGNEYPSIGLFSDGVPIFASQRSEESDSEDYFSFTKTYGGKVTGTLRDKVTGYELELVSPSRKMHWTFIVEHESLAFEYILGGGHGGSGFAAFVQGGRVGLEQFQGIALTEALTFPKKSPLFRPQYSED</sequence>
<evidence type="ECO:0000259" key="4">
    <source>
        <dbReference type="Pfam" id="PF22903"/>
    </source>
</evidence>